<name>A0A8H7XZR2_PSICU</name>
<gene>
    <name evidence="2" type="ORF">JR316_007156</name>
</gene>
<feature type="transmembrane region" description="Helical" evidence="1">
    <location>
        <begin position="60"/>
        <end position="78"/>
    </location>
</feature>
<feature type="transmembrane region" description="Helical" evidence="1">
    <location>
        <begin position="116"/>
        <end position="133"/>
    </location>
</feature>
<evidence type="ECO:0000313" key="2">
    <source>
        <dbReference type="EMBL" id="KAG5168555.1"/>
    </source>
</evidence>
<accession>A0A8H7XZR2</accession>
<organism evidence="2">
    <name type="scientific">Psilocybe cubensis</name>
    <name type="common">Psychedelic mushroom</name>
    <name type="synonym">Stropharia cubensis</name>
    <dbReference type="NCBI Taxonomy" id="181762"/>
    <lineage>
        <taxon>Eukaryota</taxon>
        <taxon>Fungi</taxon>
        <taxon>Dikarya</taxon>
        <taxon>Basidiomycota</taxon>
        <taxon>Agaricomycotina</taxon>
        <taxon>Agaricomycetes</taxon>
        <taxon>Agaricomycetidae</taxon>
        <taxon>Agaricales</taxon>
        <taxon>Agaricineae</taxon>
        <taxon>Strophariaceae</taxon>
        <taxon>Psilocybe</taxon>
    </lineage>
</organism>
<feature type="transmembrane region" description="Helical" evidence="1">
    <location>
        <begin position="22"/>
        <end position="48"/>
    </location>
</feature>
<proteinExistence type="predicted"/>
<reference evidence="2" key="1">
    <citation type="submission" date="2021-02" db="EMBL/GenBank/DDBJ databases">
        <title>Psilocybe cubensis genome.</title>
        <authorList>
            <person name="Mckernan K.J."/>
            <person name="Crawford S."/>
            <person name="Trippe A."/>
            <person name="Kane L.T."/>
            <person name="Mclaughlin S."/>
        </authorList>
    </citation>
    <scope>NUCLEOTIDE SEQUENCE [LARGE SCALE GENOMIC DNA]</scope>
    <source>
        <strain evidence="2">MGC-MH-2018</strain>
    </source>
</reference>
<keyword evidence="1" id="KW-1133">Transmembrane helix</keyword>
<keyword evidence="1" id="KW-0812">Transmembrane</keyword>
<dbReference type="AlphaFoldDB" id="A0A8H7XZR2"/>
<sequence>MSLDPSWRPQEDAATILNERTWLAGIILSAVAYGIVFTLFMMSFVQLIRTTNKRNLASKLPLIIYISLIFILGTLIIGSGSKMTQLSFIDYRNIPGGPATFEEVEFSIPVDEVANVAYVLANWFADGMVVYRCMVIYRGCRFSPYLVMGIPAIAYLGSVTTGILWLTQISATSPWVAGSINFTAPYFWLSLALNMTMTIAICARLLVFRRRMVKVLGGRHGSHYTSIAAMLVESAAIYSVFSLCFLVPFALNHPIQNTFIQMLGEVQIIAPLLITYRVAYGKAWTDKTTKQLLSGNTKEAESVSMKFIKPLSTVDASNHSNTLNESKPEGFVLEGSDISQMQSGRWHDKSSV</sequence>
<evidence type="ECO:0000256" key="1">
    <source>
        <dbReference type="SAM" id="Phobius"/>
    </source>
</evidence>
<feature type="transmembrane region" description="Helical" evidence="1">
    <location>
        <begin position="186"/>
        <end position="207"/>
    </location>
</feature>
<feature type="transmembrane region" description="Helical" evidence="1">
    <location>
        <begin position="145"/>
        <end position="166"/>
    </location>
</feature>
<dbReference type="OrthoDB" id="3267806at2759"/>
<protein>
    <submittedName>
        <fullName evidence="2">Uncharacterized protein</fullName>
    </submittedName>
</protein>
<comment type="caution">
    <text evidence="2">The sequence shown here is derived from an EMBL/GenBank/DDBJ whole genome shotgun (WGS) entry which is preliminary data.</text>
</comment>
<keyword evidence="1" id="KW-0472">Membrane</keyword>
<dbReference type="EMBL" id="JAFIQS010000006">
    <property type="protein sequence ID" value="KAG5168555.1"/>
    <property type="molecule type" value="Genomic_DNA"/>
</dbReference>
<feature type="transmembrane region" description="Helical" evidence="1">
    <location>
        <begin position="227"/>
        <end position="251"/>
    </location>
</feature>